<evidence type="ECO:0000313" key="2">
    <source>
        <dbReference type="Proteomes" id="UP001596157"/>
    </source>
</evidence>
<dbReference type="Proteomes" id="UP001596157">
    <property type="component" value="Unassembled WGS sequence"/>
</dbReference>
<accession>A0ABW0EX18</accession>
<dbReference type="RefSeq" id="WP_378250807.1">
    <property type="nucleotide sequence ID" value="NZ_JBHSKF010000019.1"/>
</dbReference>
<name>A0ABW0EX18_9PSEU</name>
<comment type="caution">
    <text evidence="1">The sequence shown here is derived from an EMBL/GenBank/DDBJ whole genome shotgun (WGS) entry which is preliminary data.</text>
</comment>
<protein>
    <submittedName>
        <fullName evidence="1">Uncharacterized protein</fullName>
    </submittedName>
</protein>
<dbReference type="EMBL" id="JBHSKF010000019">
    <property type="protein sequence ID" value="MFC5290908.1"/>
    <property type="molecule type" value="Genomic_DNA"/>
</dbReference>
<sequence length="50" mass="5112">MPAILVILGGEHAGEVPHMGNIGLADSSTATSRRSAGELAQWVNHADTGD</sequence>
<reference evidence="2" key="1">
    <citation type="journal article" date="2019" name="Int. J. Syst. Evol. Microbiol.">
        <title>The Global Catalogue of Microorganisms (GCM) 10K type strain sequencing project: providing services to taxonomists for standard genome sequencing and annotation.</title>
        <authorList>
            <consortium name="The Broad Institute Genomics Platform"/>
            <consortium name="The Broad Institute Genome Sequencing Center for Infectious Disease"/>
            <person name="Wu L."/>
            <person name="Ma J."/>
        </authorList>
    </citation>
    <scope>NUCLEOTIDE SEQUENCE [LARGE SCALE GENOMIC DNA]</scope>
    <source>
        <strain evidence="2">CCUG 59778</strain>
    </source>
</reference>
<gene>
    <name evidence="1" type="ORF">ACFPM7_27990</name>
</gene>
<organism evidence="1 2">
    <name type="scientific">Actinokineospora guangxiensis</name>
    <dbReference type="NCBI Taxonomy" id="1490288"/>
    <lineage>
        <taxon>Bacteria</taxon>
        <taxon>Bacillati</taxon>
        <taxon>Actinomycetota</taxon>
        <taxon>Actinomycetes</taxon>
        <taxon>Pseudonocardiales</taxon>
        <taxon>Pseudonocardiaceae</taxon>
        <taxon>Actinokineospora</taxon>
    </lineage>
</organism>
<proteinExistence type="predicted"/>
<evidence type="ECO:0000313" key="1">
    <source>
        <dbReference type="EMBL" id="MFC5290908.1"/>
    </source>
</evidence>
<keyword evidence="2" id="KW-1185">Reference proteome</keyword>